<evidence type="ECO:0000313" key="1">
    <source>
        <dbReference type="EMBL" id="CAG8834132.1"/>
    </source>
</evidence>
<dbReference type="EMBL" id="CAJVQA010072666">
    <property type="protein sequence ID" value="CAG8834132.1"/>
    <property type="molecule type" value="Genomic_DNA"/>
</dbReference>
<keyword evidence="2" id="KW-1185">Reference proteome</keyword>
<evidence type="ECO:0000313" key="2">
    <source>
        <dbReference type="Proteomes" id="UP000789759"/>
    </source>
</evidence>
<proteinExistence type="predicted"/>
<protein>
    <submittedName>
        <fullName evidence="1">20257_t:CDS:1</fullName>
    </submittedName>
</protein>
<organism evidence="1 2">
    <name type="scientific">Cetraspora pellucida</name>
    <dbReference type="NCBI Taxonomy" id="1433469"/>
    <lineage>
        <taxon>Eukaryota</taxon>
        <taxon>Fungi</taxon>
        <taxon>Fungi incertae sedis</taxon>
        <taxon>Mucoromycota</taxon>
        <taxon>Glomeromycotina</taxon>
        <taxon>Glomeromycetes</taxon>
        <taxon>Diversisporales</taxon>
        <taxon>Gigasporaceae</taxon>
        <taxon>Cetraspora</taxon>
    </lineage>
</organism>
<dbReference type="Proteomes" id="UP000789759">
    <property type="component" value="Unassembled WGS sequence"/>
</dbReference>
<dbReference type="AlphaFoldDB" id="A0A9N9KIZ5"/>
<feature type="non-terminal residue" evidence="1">
    <location>
        <position position="79"/>
    </location>
</feature>
<comment type="caution">
    <text evidence="1">The sequence shown here is derived from an EMBL/GenBank/DDBJ whole genome shotgun (WGS) entry which is preliminary data.</text>
</comment>
<accession>A0A9N9KIZ5</accession>
<name>A0A9N9KIZ5_9GLOM</name>
<reference evidence="1" key="1">
    <citation type="submission" date="2021-06" db="EMBL/GenBank/DDBJ databases">
        <authorList>
            <person name="Kallberg Y."/>
            <person name="Tangrot J."/>
            <person name="Rosling A."/>
        </authorList>
    </citation>
    <scope>NUCLEOTIDE SEQUENCE</scope>
    <source>
        <strain evidence="1">FL966</strain>
    </source>
</reference>
<sequence>EVTALQDILSISEEEYSNQGKDFITQNVSGALQQDYLAERTSRARTKTVKQLNITIYYQQIIPISDTKANELNQAILKA</sequence>
<gene>
    <name evidence="1" type="ORF">CPELLU_LOCUS21066</name>
</gene>